<reference evidence="3 5" key="3">
    <citation type="journal article" date="2024" name="Syst. Appl. Microbiol.">
        <title>Helicobacter cappadocius sp. nov., from lizards: The first psychrotrophic Helicobacter species.</title>
        <authorList>
            <person name="Aydin F."/>
            <person name="Tarhane S."/>
            <person name="Karakaya E."/>
            <person name="Abay S."/>
            <person name="Kayman T."/>
            <person name="Guran O."/>
            <person name="Bozkurt E."/>
            <person name="Uzum N."/>
            <person name="Avci A."/>
            <person name="Olgun K."/>
            <person name="Jablonski D."/>
            <person name="Guran C."/>
            <person name="Burcin Saticioglu I."/>
        </authorList>
    </citation>
    <scope>NUCLEOTIDE SEQUENCE [LARGE SCALE GENOMIC DNA]</scope>
    <source>
        <strain evidence="3">Faydin-H75</strain>
        <strain evidence="5">faydin-H76</strain>
    </source>
</reference>
<dbReference type="Proteomes" id="UP001240777">
    <property type="component" value="Unassembled WGS sequence"/>
</dbReference>
<dbReference type="Pfam" id="PF25917">
    <property type="entry name" value="BSH_RND"/>
    <property type="match status" value="1"/>
</dbReference>
<gene>
    <name evidence="3" type="ORF">Q5I04_03545</name>
    <name evidence="4" type="ORF">Q5I06_04455</name>
</gene>
<protein>
    <submittedName>
        <fullName evidence="4">Efflux RND transporter periplasmic adaptor subunit</fullName>
    </submittedName>
</protein>
<proteinExistence type="predicted"/>
<dbReference type="RefSeq" id="WP_305516829.1">
    <property type="nucleotide sequence ID" value="NZ_JAUPEV010000004.1"/>
</dbReference>
<dbReference type="AlphaFoldDB" id="A0AA90PT63"/>
<evidence type="ECO:0000313" key="6">
    <source>
        <dbReference type="Proteomes" id="UP001240777"/>
    </source>
</evidence>
<dbReference type="EMBL" id="JAUPEV010000004">
    <property type="protein sequence ID" value="MDO7252986.1"/>
    <property type="molecule type" value="Genomic_DNA"/>
</dbReference>
<dbReference type="PANTHER" id="PTHR30438">
    <property type="entry name" value="36 KDA ANTIGEN-RELATED"/>
    <property type="match status" value="1"/>
</dbReference>
<dbReference type="PANTHER" id="PTHR30438:SF1">
    <property type="entry name" value="36 KDA ANTIGEN"/>
    <property type="match status" value="1"/>
</dbReference>
<keyword evidence="1" id="KW-1133">Transmembrane helix</keyword>
<evidence type="ECO:0000313" key="4">
    <source>
        <dbReference type="EMBL" id="MDP2539024.1"/>
    </source>
</evidence>
<dbReference type="InterPro" id="IPR058625">
    <property type="entry name" value="MdtA-like_BSH"/>
</dbReference>
<dbReference type="Proteomes" id="UP001177258">
    <property type="component" value="Unassembled WGS sequence"/>
</dbReference>
<dbReference type="Gene3D" id="2.40.30.170">
    <property type="match status" value="1"/>
</dbReference>
<reference evidence="4 6" key="1">
    <citation type="submission" date="2023-07" db="EMBL/GenBank/DDBJ databases">
        <title>Unpublished Manusciprt.</title>
        <authorList>
            <person name="Aydin F."/>
            <person name="Tarhane S."/>
            <person name="Saticioglu I.B."/>
            <person name="Karakaya E."/>
            <person name="Abay S."/>
            <person name="Guran O."/>
            <person name="Bozkurt E."/>
            <person name="Uzum N."/>
            <person name="Olgun K."/>
            <person name="Jablonski D."/>
        </authorList>
    </citation>
    <scope>NUCLEOTIDE SEQUENCE</scope>
    <source>
        <strain evidence="6">faydin-H75</strain>
        <strain evidence="4">Faydin-H76</strain>
    </source>
</reference>
<organism evidence="4 5">
    <name type="scientific">Helicobacter cappadocius</name>
    <dbReference type="NCBI Taxonomy" id="3063998"/>
    <lineage>
        <taxon>Bacteria</taxon>
        <taxon>Pseudomonadati</taxon>
        <taxon>Campylobacterota</taxon>
        <taxon>Epsilonproteobacteria</taxon>
        <taxon>Campylobacterales</taxon>
        <taxon>Helicobacteraceae</taxon>
        <taxon>Helicobacter</taxon>
    </lineage>
</organism>
<reference evidence="3" key="2">
    <citation type="submission" date="2023-07" db="EMBL/GenBank/DDBJ databases">
        <authorList>
            <person name="Aydin F."/>
            <person name="Tarhane S."/>
            <person name="Saticioglu I.B."/>
            <person name="Karakaya E."/>
            <person name="Abay S."/>
            <person name="Guran O."/>
            <person name="Bozkurt E."/>
            <person name="Uzum N."/>
            <person name="Olgun K."/>
            <person name="Jablonski D."/>
        </authorList>
    </citation>
    <scope>NUCLEOTIDE SEQUENCE</scope>
    <source>
        <strain evidence="3">Faydin-H75</strain>
    </source>
</reference>
<evidence type="ECO:0000313" key="5">
    <source>
        <dbReference type="Proteomes" id="UP001177258"/>
    </source>
</evidence>
<keyword evidence="1" id="KW-0472">Membrane</keyword>
<evidence type="ECO:0000259" key="2">
    <source>
        <dbReference type="Pfam" id="PF25917"/>
    </source>
</evidence>
<sequence>MNKKIELFAIGGFIAIILIWLCVTFYKAYSPKPQILQGQISAKEYSVSSKLAGRIDEIFVKKGDKVKKGDLIYTIKSPELEAKLTQAQAGYEAAKALSDETHKGTREETIISAKDIWQSAKTMASLAEKTYNRIQSLYDNGVVSLQRRDEAYTAYESAKYNENTAYQQYKIALDGASAEIKKAAFEKERAAKGQVSEVQAYIKDIQTYAPIDGEVSNILLHSGELSPSGFPVALIVDMKQAWLKIAVPEKYLKRFQVGQDFQAYIPALEKKVTFKVDYVSVMGEFATWKATSATKGYDMKSFEIEAKPIQEVEGLRVGMSVLVKLDPSK</sequence>
<dbReference type="EMBL" id="JAUYZK010000005">
    <property type="protein sequence ID" value="MDP2539024.1"/>
    <property type="molecule type" value="Genomic_DNA"/>
</dbReference>
<keyword evidence="6" id="KW-1185">Reference proteome</keyword>
<dbReference type="PRINTS" id="PR01490">
    <property type="entry name" value="RTXTOXIND"/>
</dbReference>
<feature type="transmembrane region" description="Helical" evidence="1">
    <location>
        <begin position="7"/>
        <end position="26"/>
    </location>
</feature>
<evidence type="ECO:0000313" key="3">
    <source>
        <dbReference type="EMBL" id="MDO7252986.1"/>
    </source>
</evidence>
<dbReference type="SUPFAM" id="SSF111369">
    <property type="entry name" value="HlyD-like secretion proteins"/>
    <property type="match status" value="2"/>
</dbReference>
<feature type="domain" description="Multidrug resistance protein MdtA-like barrel-sandwich hybrid" evidence="2">
    <location>
        <begin position="46"/>
        <end position="236"/>
    </location>
</feature>
<name>A0AA90PT63_9HELI</name>
<comment type="caution">
    <text evidence="4">The sequence shown here is derived from an EMBL/GenBank/DDBJ whole genome shotgun (WGS) entry which is preliminary data.</text>
</comment>
<dbReference type="Gene3D" id="2.40.50.100">
    <property type="match status" value="1"/>
</dbReference>
<accession>A0AA90PT63</accession>
<keyword evidence="1" id="KW-0812">Transmembrane</keyword>
<evidence type="ECO:0000256" key="1">
    <source>
        <dbReference type="SAM" id="Phobius"/>
    </source>
</evidence>